<dbReference type="EC" id="1.2.1.3" evidence="7"/>
<dbReference type="AlphaFoldDB" id="A0A0P8A9L5"/>
<dbReference type="SUPFAM" id="SSF53720">
    <property type="entry name" value="ALDH-like"/>
    <property type="match status" value="1"/>
</dbReference>
<gene>
    <name evidence="7" type="ORF">MPEBLZ_00413</name>
</gene>
<dbReference type="EMBL" id="LKCM01000035">
    <property type="protein sequence ID" value="KPQ44988.1"/>
    <property type="molecule type" value="Genomic_DNA"/>
</dbReference>
<evidence type="ECO:0000256" key="2">
    <source>
        <dbReference type="ARBA" id="ARBA00011881"/>
    </source>
</evidence>
<dbReference type="FunFam" id="3.40.605.10:FF:000007">
    <property type="entry name" value="NAD/NADP-dependent betaine aldehyde dehydrogenase"/>
    <property type="match status" value="1"/>
</dbReference>
<evidence type="ECO:0000256" key="3">
    <source>
        <dbReference type="ARBA" id="ARBA00023002"/>
    </source>
</evidence>
<dbReference type="PROSITE" id="PS00070">
    <property type="entry name" value="ALDEHYDE_DEHYDR_CYS"/>
    <property type="match status" value="1"/>
</dbReference>
<dbReference type="PROSITE" id="PS00687">
    <property type="entry name" value="ALDEHYDE_DEHYDR_GLU"/>
    <property type="match status" value="1"/>
</dbReference>
<comment type="similarity">
    <text evidence="1 5">Belongs to the aldehyde dehydrogenase family.</text>
</comment>
<accession>A0A0P8A9L5</accession>
<dbReference type="PANTHER" id="PTHR11699">
    <property type="entry name" value="ALDEHYDE DEHYDROGENASE-RELATED"/>
    <property type="match status" value="1"/>
</dbReference>
<dbReference type="Gene3D" id="3.40.605.10">
    <property type="entry name" value="Aldehyde Dehydrogenase, Chain A, domain 1"/>
    <property type="match status" value="1"/>
</dbReference>
<proteinExistence type="inferred from homology"/>
<reference evidence="7 8" key="1">
    <citation type="submission" date="2015-09" db="EMBL/GenBank/DDBJ databases">
        <title>A metagenomics-based metabolic model of nitrate-dependent anaerobic oxidation of methane by Methanoperedens-like archaea.</title>
        <authorList>
            <person name="Arshad A."/>
            <person name="Speth D.R."/>
            <person name="De Graaf R.M."/>
            <person name="Op Den Camp H.J."/>
            <person name="Jetten M.S."/>
            <person name="Welte C.U."/>
        </authorList>
    </citation>
    <scope>NUCLEOTIDE SEQUENCE [LARGE SCALE GENOMIC DNA]</scope>
</reference>
<evidence type="ECO:0000256" key="5">
    <source>
        <dbReference type="RuleBase" id="RU003345"/>
    </source>
</evidence>
<organism evidence="7 8">
    <name type="scientific">Candidatus Methanoperedens nitratireducens</name>
    <dbReference type="NCBI Taxonomy" id="1392998"/>
    <lineage>
        <taxon>Archaea</taxon>
        <taxon>Methanobacteriati</taxon>
        <taxon>Methanobacteriota</taxon>
        <taxon>Stenosarchaea group</taxon>
        <taxon>Methanomicrobia</taxon>
        <taxon>Methanosarcinales</taxon>
        <taxon>ANME-2 cluster</taxon>
        <taxon>Candidatus Methanoperedentaceae</taxon>
        <taxon>Candidatus Methanoperedens</taxon>
    </lineage>
</organism>
<keyword evidence="3 5" id="KW-0560">Oxidoreductase</keyword>
<comment type="caution">
    <text evidence="7">The sequence shown here is derived from an EMBL/GenBank/DDBJ whole genome shotgun (WGS) entry which is preliminary data.</text>
</comment>
<dbReference type="InterPro" id="IPR029510">
    <property type="entry name" value="Ald_DH_CS_GLU"/>
</dbReference>
<dbReference type="InterPro" id="IPR016160">
    <property type="entry name" value="Ald_DH_CS_CYS"/>
</dbReference>
<evidence type="ECO:0000313" key="7">
    <source>
        <dbReference type="EMBL" id="KPQ44988.1"/>
    </source>
</evidence>
<dbReference type="InterPro" id="IPR016162">
    <property type="entry name" value="Ald_DH_N"/>
</dbReference>
<feature type="active site" evidence="4">
    <location>
        <position position="248"/>
    </location>
</feature>
<evidence type="ECO:0000259" key="6">
    <source>
        <dbReference type="Pfam" id="PF00171"/>
    </source>
</evidence>
<dbReference type="InterPro" id="IPR015590">
    <property type="entry name" value="Aldehyde_DH_dom"/>
</dbReference>
<dbReference type="PATRIC" id="fig|1719120.3.peg.447"/>
<dbReference type="Proteomes" id="UP000050360">
    <property type="component" value="Unassembled WGS sequence"/>
</dbReference>
<dbReference type="InterPro" id="IPR016163">
    <property type="entry name" value="Ald_DH_C"/>
</dbReference>
<dbReference type="Pfam" id="PF00171">
    <property type="entry name" value="Aldedh"/>
    <property type="match status" value="1"/>
</dbReference>
<dbReference type="Gene3D" id="3.40.309.10">
    <property type="entry name" value="Aldehyde Dehydrogenase, Chain A, domain 2"/>
    <property type="match status" value="1"/>
</dbReference>
<comment type="subunit">
    <text evidence="2">Homotetramer.</text>
</comment>
<feature type="domain" description="Aldehyde dehydrogenase" evidence="6">
    <location>
        <begin position="12"/>
        <end position="474"/>
    </location>
</feature>
<evidence type="ECO:0000256" key="1">
    <source>
        <dbReference type="ARBA" id="ARBA00009986"/>
    </source>
</evidence>
<name>A0A0P8A9L5_9EURY</name>
<evidence type="ECO:0000313" key="8">
    <source>
        <dbReference type="Proteomes" id="UP000050360"/>
    </source>
</evidence>
<dbReference type="InterPro" id="IPR016161">
    <property type="entry name" value="Ald_DH/histidinol_DH"/>
</dbReference>
<dbReference type="FunFam" id="3.40.309.10:FF:000009">
    <property type="entry name" value="Aldehyde dehydrogenase A"/>
    <property type="match status" value="1"/>
</dbReference>
<dbReference type="CDD" id="cd07131">
    <property type="entry name" value="ALDH_AldH-CAJ73105"/>
    <property type="match status" value="1"/>
</dbReference>
<sequence>MQEYKLFINGEWVESSSGEMFDDINPATLELIGKIHKANEEDVKNAVDAAEDAFDTWSSTPAPRRAKILFRAARMLEDRKEELSRLMTMEMGKVLKEARGDVQEAIDMAYYAAGEGRRLLGETTPSELADKFCMTVRRPIGVVGLITPWNFPIAIPAWKVMPALIAGNTLIFKPASDTPILSIELVKILQEAGLPGGVLNLVTGEGKTVGSQIVHNRKIRAVSFTGSLETGKWILGEAARDMKKVSLELGGKNPIIVMDDADLDLAIDGIVWGAFGTTGQRCTAASRVIAHYKILPELLKKLIERTKKLKTGNGLLENTDVGPVINNSQLQKIAKYVDIGKKEGAKLVLGGNIIKPLPGYFFEPTIFTDVSPDMRIAQEEIFGPVVSLIKAQDIDDAIHIANSVEYGLSSSIYSANLKNAFKAIEKIEAGITYINASTIGAEIHLPFGGIKSTGNGTREAGTTAIEEFTELKTVYFDYSGKLQKAQIDIE</sequence>
<evidence type="ECO:0000256" key="4">
    <source>
        <dbReference type="PROSITE-ProRule" id="PRU10007"/>
    </source>
</evidence>
<dbReference type="GO" id="GO:0004029">
    <property type="term" value="F:aldehyde dehydrogenase (NAD+) activity"/>
    <property type="evidence" value="ECO:0007669"/>
    <property type="project" value="UniProtKB-EC"/>
</dbReference>
<protein>
    <submittedName>
        <fullName evidence="7">Aldehyde dehydrogenase</fullName>
        <ecNumber evidence="7">1.2.1.3</ecNumber>
    </submittedName>
</protein>